<evidence type="ECO:0008006" key="6">
    <source>
        <dbReference type="Google" id="ProtNLM"/>
    </source>
</evidence>
<gene>
    <name evidence="4" type="ORF">GII36_04215</name>
</gene>
<dbReference type="InterPro" id="IPR054331">
    <property type="entry name" value="LiaF_TM"/>
</dbReference>
<evidence type="ECO:0000259" key="3">
    <source>
        <dbReference type="Pfam" id="PF22570"/>
    </source>
</evidence>
<feature type="transmembrane region" description="Helical" evidence="1">
    <location>
        <begin position="35"/>
        <end position="52"/>
    </location>
</feature>
<proteinExistence type="predicted"/>
<feature type="transmembrane region" description="Helical" evidence="1">
    <location>
        <begin position="5"/>
        <end position="23"/>
    </location>
</feature>
<dbReference type="Proteomes" id="UP001059824">
    <property type="component" value="Chromosome"/>
</dbReference>
<dbReference type="EMBL" id="CP045921">
    <property type="protein sequence ID" value="QHN43033.1"/>
    <property type="molecule type" value="Genomic_DNA"/>
</dbReference>
<dbReference type="RefSeq" id="WP_260762797.1">
    <property type="nucleotide sequence ID" value="NZ_CP045921.1"/>
</dbReference>
<evidence type="ECO:0000313" key="5">
    <source>
        <dbReference type="Proteomes" id="UP001059824"/>
    </source>
</evidence>
<dbReference type="KEGG" id="mama:GII36_04215"/>
<evidence type="ECO:0000313" key="4">
    <source>
        <dbReference type="EMBL" id="QHN43033.1"/>
    </source>
</evidence>
<dbReference type="InterPro" id="IPR024425">
    <property type="entry name" value="LiaF-like_C"/>
</dbReference>
<protein>
    <recommendedName>
        <fullName evidence="6">DUF5668 domain-containing protein</fullName>
    </recommendedName>
</protein>
<dbReference type="Pfam" id="PF09922">
    <property type="entry name" value="LiaF-like_C"/>
    <property type="match status" value="1"/>
</dbReference>
<accession>A0A857MKE2</accession>
<evidence type="ECO:0000256" key="1">
    <source>
        <dbReference type="SAM" id="Phobius"/>
    </source>
</evidence>
<feature type="domain" description="LiaF transmembrane" evidence="3">
    <location>
        <begin position="9"/>
        <end position="104"/>
    </location>
</feature>
<dbReference type="AlphaFoldDB" id="A0A857MKE2"/>
<feature type="transmembrane region" description="Helical" evidence="1">
    <location>
        <begin position="86"/>
        <end position="104"/>
    </location>
</feature>
<reference evidence="4" key="1">
    <citation type="journal article" date="2021" name="Nat. Microbiol.">
        <title>Cocultivation of an ultrasmall environmental parasitic bacterium with lytic ability against bacteria associated with wastewater foams.</title>
        <authorList>
            <person name="Batinovic S."/>
            <person name="Rose J.J.A."/>
            <person name="Ratcliffe J."/>
            <person name="Seviour R.J."/>
            <person name="Petrovski S."/>
        </authorList>
    </citation>
    <scope>NUCLEOTIDE SEQUENCE</scope>
    <source>
        <strain evidence="4">JR1</strain>
    </source>
</reference>
<keyword evidence="5" id="KW-1185">Reference proteome</keyword>
<keyword evidence="1" id="KW-1133">Transmembrane helix</keyword>
<organism evidence="4 5">
    <name type="scientific">Candidatus Mycosynbacter amalyticus</name>
    <dbReference type="NCBI Taxonomy" id="2665156"/>
    <lineage>
        <taxon>Bacteria</taxon>
        <taxon>Candidatus Saccharimonadota</taxon>
        <taxon>Candidatus Saccharimonadota incertae sedis</taxon>
        <taxon>Candidatus Mycosynbacter</taxon>
    </lineage>
</organism>
<feature type="transmembrane region" description="Helical" evidence="1">
    <location>
        <begin position="57"/>
        <end position="74"/>
    </location>
</feature>
<feature type="domain" description="Cell wall-active antibiotics response LiaF-like C-terminal" evidence="2">
    <location>
        <begin position="122"/>
        <end position="194"/>
    </location>
</feature>
<keyword evidence="1" id="KW-0472">Membrane</keyword>
<dbReference type="PANTHER" id="PTHR40763">
    <property type="entry name" value="MEMBRANE PROTEIN-RELATED"/>
    <property type="match status" value="1"/>
</dbReference>
<name>A0A857MKE2_9BACT</name>
<sequence length="220" mass="23919">MKSQIVRIVTGLVIVAVGVGFLLDSANVIEFGEFAATWWPLLVILAGLVMFINDTRSYLWAIVVTGVGVLFQLRELDVVDVDPWQLFWPAVVIVVGLSIVFSRSPGHKVSKAERDDMTAILGGSEQMNTSTDFKGSKLTAVMGGTKLDLRKAKIKKEATVELFTFWGGIELIVPRNVIVRNQTSAILGGVEDKTDQDAAKDAPVLYVIGDVIMAGVEIKN</sequence>
<keyword evidence="1" id="KW-0812">Transmembrane</keyword>
<dbReference type="Pfam" id="PF22570">
    <property type="entry name" value="LiaF-TM"/>
    <property type="match status" value="1"/>
</dbReference>
<evidence type="ECO:0000259" key="2">
    <source>
        <dbReference type="Pfam" id="PF09922"/>
    </source>
</evidence>
<dbReference type="PANTHER" id="PTHR40763:SF5">
    <property type="entry name" value="MEMBRANE PROTEIN"/>
    <property type="match status" value="1"/>
</dbReference>